<dbReference type="InterPro" id="IPR006195">
    <property type="entry name" value="aa-tRNA-synth_II"/>
</dbReference>
<evidence type="ECO:0000256" key="3">
    <source>
        <dbReference type="ARBA" id="ARBA00022490"/>
    </source>
</evidence>
<protein>
    <recommendedName>
        <fullName evidence="10">Histidine--tRNA ligase</fullName>
        <ecNumber evidence="10">6.1.1.21</ecNumber>
    </recommendedName>
    <alternativeName>
        <fullName evidence="10">Histidyl-tRNA synthetase</fullName>
        <shortName evidence="10">HisRS</shortName>
    </alternativeName>
</protein>
<accession>A0ABQ5NZY8</accession>
<reference evidence="12 13" key="1">
    <citation type="submission" date="2022-10" db="EMBL/GenBank/DDBJ databases">
        <title>Draft genome sequence of Streptomyces sp. YSPA8.</title>
        <authorList>
            <person name="Moriuchi R."/>
            <person name="Dohra H."/>
            <person name="Yamamura H."/>
            <person name="Kodani S."/>
        </authorList>
    </citation>
    <scope>NUCLEOTIDE SEQUENCE [LARGE SCALE GENOMIC DNA]</scope>
    <source>
        <strain evidence="12 13">YSPA8</strain>
    </source>
</reference>
<dbReference type="PIRSF" id="PIRSF001549">
    <property type="entry name" value="His-tRNA_synth"/>
    <property type="match status" value="1"/>
</dbReference>
<organism evidence="12 13">
    <name type="scientific">Streptomyces yaizuensis</name>
    <dbReference type="NCBI Taxonomy" id="2989713"/>
    <lineage>
        <taxon>Bacteria</taxon>
        <taxon>Bacillati</taxon>
        <taxon>Actinomycetota</taxon>
        <taxon>Actinomycetes</taxon>
        <taxon>Kitasatosporales</taxon>
        <taxon>Streptomycetaceae</taxon>
        <taxon>Streptomyces</taxon>
    </lineage>
</organism>
<dbReference type="CDD" id="cd00773">
    <property type="entry name" value="HisRS-like_core"/>
    <property type="match status" value="1"/>
</dbReference>
<evidence type="ECO:0000313" key="12">
    <source>
        <dbReference type="EMBL" id="GLF95913.1"/>
    </source>
</evidence>
<keyword evidence="6 10" id="KW-0067">ATP-binding</keyword>
<dbReference type="InterPro" id="IPR033656">
    <property type="entry name" value="HisRS_anticodon"/>
</dbReference>
<evidence type="ECO:0000256" key="8">
    <source>
        <dbReference type="ARBA" id="ARBA00023146"/>
    </source>
</evidence>
<comment type="subcellular location">
    <subcellularLocation>
        <location evidence="10">Cytoplasm</location>
    </subcellularLocation>
</comment>
<dbReference type="EMBL" id="BSBI01000006">
    <property type="protein sequence ID" value="GLF95913.1"/>
    <property type="molecule type" value="Genomic_DNA"/>
</dbReference>
<dbReference type="RefSeq" id="WP_323447958.1">
    <property type="nucleotide sequence ID" value="NZ_BSBI01000006.1"/>
</dbReference>
<dbReference type="Pfam" id="PF03129">
    <property type="entry name" value="HGTP_anticodon"/>
    <property type="match status" value="1"/>
</dbReference>
<evidence type="ECO:0000256" key="1">
    <source>
        <dbReference type="ARBA" id="ARBA00008226"/>
    </source>
</evidence>
<evidence type="ECO:0000256" key="10">
    <source>
        <dbReference type="HAMAP-Rule" id="MF_00127"/>
    </source>
</evidence>
<dbReference type="PANTHER" id="PTHR11476">
    <property type="entry name" value="HISTIDYL-TRNA SYNTHETASE"/>
    <property type="match status" value="1"/>
</dbReference>
<comment type="catalytic activity">
    <reaction evidence="9 10">
        <text>tRNA(His) + L-histidine + ATP = L-histidyl-tRNA(His) + AMP + diphosphate + H(+)</text>
        <dbReference type="Rhea" id="RHEA:17313"/>
        <dbReference type="Rhea" id="RHEA-COMP:9665"/>
        <dbReference type="Rhea" id="RHEA-COMP:9689"/>
        <dbReference type="ChEBI" id="CHEBI:15378"/>
        <dbReference type="ChEBI" id="CHEBI:30616"/>
        <dbReference type="ChEBI" id="CHEBI:33019"/>
        <dbReference type="ChEBI" id="CHEBI:57595"/>
        <dbReference type="ChEBI" id="CHEBI:78442"/>
        <dbReference type="ChEBI" id="CHEBI:78527"/>
        <dbReference type="ChEBI" id="CHEBI:456215"/>
        <dbReference type="EC" id="6.1.1.21"/>
    </reaction>
</comment>
<dbReference type="HAMAP" id="MF_00127">
    <property type="entry name" value="His_tRNA_synth"/>
    <property type="match status" value="1"/>
</dbReference>
<dbReference type="InterPro" id="IPR045864">
    <property type="entry name" value="aa-tRNA-synth_II/BPL/LPL"/>
</dbReference>
<dbReference type="InterPro" id="IPR004516">
    <property type="entry name" value="HisRS/HisZ"/>
</dbReference>
<dbReference type="SUPFAM" id="SSF52954">
    <property type="entry name" value="Class II aaRS ABD-related"/>
    <property type="match status" value="1"/>
</dbReference>
<keyword evidence="5 10" id="KW-0547">Nucleotide-binding</keyword>
<sequence>MASLKQFDPASGTRDFLAAEFERRERAFATIRTVFSRYGFQPLQTPAFERLDVLTGKYGDEGDKLIFKILRRGEHEATGEADLALRYDLTVPLARAAAAYGSQLPSPYKRFAIAPVWRADRPGKGRFREFVQCDLDIVGSSSPLADAEVVLALHDALEALGVPDFRFLVNSRHALFGLLEAYGVPDDLGSGALITLDKLDKLSPEVVVAELVTSRGLSPEVAQGLVDDLTAPDSVERVRGELKSSETGQAGLAEVDRLLELTKGAIPAERIAFTPNLVRGLDYYTGIIFEVVAPGMPGSIASGGRYDGLIGRLGGKDSPACGGSLGIERILPLLSQADEASYAQIDVAVTVMGEEQAADSFRLAAEIRRAGVRTGVYLGSSGKFARQMKWAGDQGARYCLIYGATEREAGTVTLRDMDSGEQVQIPFDQAAAEVSRRCAPSN</sequence>
<dbReference type="Gene3D" id="3.30.930.10">
    <property type="entry name" value="Bira Bifunctional Protein, Domain 2"/>
    <property type="match status" value="1"/>
</dbReference>
<keyword evidence="7 10" id="KW-0648">Protein biosynthesis</keyword>
<dbReference type="Proteomes" id="UP001291653">
    <property type="component" value="Unassembled WGS sequence"/>
</dbReference>
<feature type="domain" description="Aminoacyl-transfer RNA synthetases class-II family profile" evidence="11">
    <location>
        <begin position="12"/>
        <end position="334"/>
    </location>
</feature>
<comment type="caution">
    <text evidence="12">The sequence shown here is derived from an EMBL/GenBank/DDBJ whole genome shotgun (WGS) entry which is preliminary data.</text>
</comment>
<comment type="similarity">
    <text evidence="1 10">Belongs to the class-II aminoacyl-tRNA synthetase family.</text>
</comment>
<evidence type="ECO:0000259" key="11">
    <source>
        <dbReference type="PROSITE" id="PS50862"/>
    </source>
</evidence>
<dbReference type="Pfam" id="PF13393">
    <property type="entry name" value="tRNA-synt_His"/>
    <property type="match status" value="1"/>
</dbReference>
<gene>
    <name evidence="10 12" type="primary">hisS</name>
    <name evidence="12" type="ORF">SYYSPA8_16470</name>
</gene>
<dbReference type="SUPFAM" id="SSF55681">
    <property type="entry name" value="Class II aaRS and biotin synthetases"/>
    <property type="match status" value="1"/>
</dbReference>
<dbReference type="InterPro" id="IPR015807">
    <property type="entry name" value="His-tRNA-ligase"/>
</dbReference>
<evidence type="ECO:0000256" key="7">
    <source>
        <dbReference type="ARBA" id="ARBA00022917"/>
    </source>
</evidence>
<dbReference type="Gene3D" id="3.40.50.800">
    <property type="entry name" value="Anticodon-binding domain"/>
    <property type="match status" value="1"/>
</dbReference>
<keyword evidence="13" id="KW-1185">Reference proteome</keyword>
<keyword evidence="3 10" id="KW-0963">Cytoplasm</keyword>
<dbReference type="EC" id="6.1.1.21" evidence="10"/>
<dbReference type="CDD" id="cd00859">
    <property type="entry name" value="HisRS_anticodon"/>
    <property type="match status" value="1"/>
</dbReference>
<dbReference type="InterPro" id="IPR036621">
    <property type="entry name" value="Anticodon-bd_dom_sf"/>
</dbReference>
<dbReference type="PANTHER" id="PTHR11476:SF7">
    <property type="entry name" value="HISTIDINE--TRNA LIGASE"/>
    <property type="match status" value="1"/>
</dbReference>
<dbReference type="NCBIfam" id="TIGR00442">
    <property type="entry name" value="hisS"/>
    <property type="match status" value="1"/>
</dbReference>
<evidence type="ECO:0000256" key="5">
    <source>
        <dbReference type="ARBA" id="ARBA00022741"/>
    </source>
</evidence>
<dbReference type="InterPro" id="IPR004154">
    <property type="entry name" value="Anticodon-bd"/>
</dbReference>
<dbReference type="GO" id="GO:0016874">
    <property type="term" value="F:ligase activity"/>
    <property type="evidence" value="ECO:0007669"/>
    <property type="project" value="UniProtKB-KW"/>
</dbReference>
<keyword evidence="8 10" id="KW-0030">Aminoacyl-tRNA synthetase</keyword>
<evidence type="ECO:0000256" key="9">
    <source>
        <dbReference type="ARBA" id="ARBA00047639"/>
    </source>
</evidence>
<dbReference type="InterPro" id="IPR041715">
    <property type="entry name" value="HisRS-like_core"/>
</dbReference>
<evidence type="ECO:0000256" key="6">
    <source>
        <dbReference type="ARBA" id="ARBA00022840"/>
    </source>
</evidence>
<keyword evidence="4 10" id="KW-0436">Ligase</keyword>
<evidence type="ECO:0000256" key="4">
    <source>
        <dbReference type="ARBA" id="ARBA00022598"/>
    </source>
</evidence>
<proteinExistence type="inferred from homology"/>
<evidence type="ECO:0000256" key="2">
    <source>
        <dbReference type="ARBA" id="ARBA00011738"/>
    </source>
</evidence>
<dbReference type="PROSITE" id="PS50862">
    <property type="entry name" value="AA_TRNA_LIGASE_II"/>
    <property type="match status" value="1"/>
</dbReference>
<comment type="subunit">
    <text evidence="2 10">Homodimer.</text>
</comment>
<name>A0ABQ5NZY8_9ACTN</name>
<evidence type="ECO:0000313" key="13">
    <source>
        <dbReference type="Proteomes" id="UP001291653"/>
    </source>
</evidence>